<sequence length="85" mass="9618">MKDIRNKKMVVSDSAQVKLNQDWVTMDDITNTLTYGDVDFSLSNKPQKGGGKLYVIEGRNANNEDIIIHIINFTNKAELKDIVHP</sequence>
<proteinExistence type="predicted"/>
<keyword evidence="2" id="KW-1185">Reference proteome</keyword>
<accession>A0ABW8YY19</accession>
<gene>
    <name evidence="1" type="ORF">ABS766_06425</name>
</gene>
<name>A0ABW8YY19_9FLAO</name>
<dbReference type="EMBL" id="JBELPZ010000004">
    <property type="protein sequence ID" value="MFL9844050.1"/>
    <property type="molecule type" value="Genomic_DNA"/>
</dbReference>
<evidence type="ECO:0000313" key="2">
    <source>
        <dbReference type="Proteomes" id="UP001629156"/>
    </source>
</evidence>
<comment type="caution">
    <text evidence="1">The sequence shown here is derived from an EMBL/GenBank/DDBJ whole genome shotgun (WGS) entry which is preliminary data.</text>
</comment>
<dbReference type="RefSeq" id="WP_408084298.1">
    <property type="nucleotide sequence ID" value="NZ_JBELPZ010000004.1"/>
</dbReference>
<protein>
    <submittedName>
        <fullName evidence="1">Uncharacterized protein</fullName>
    </submittedName>
</protein>
<reference evidence="1 2" key="1">
    <citation type="submission" date="2024-06" db="EMBL/GenBank/DDBJ databases">
        <authorList>
            <person name="Kaempfer P."/>
            <person name="Viver T."/>
        </authorList>
    </citation>
    <scope>NUCLEOTIDE SEQUENCE [LARGE SCALE GENOMIC DNA]</scope>
    <source>
        <strain evidence="1 2">ST-119</strain>
    </source>
</reference>
<evidence type="ECO:0000313" key="1">
    <source>
        <dbReference type="EMBL" id="MFL9844050.1"/>
    </source>
</evidence>
<dbReference type="Proteomes" id="UP001629156">
    <property type="component" value="Unassembled WGS sequence"/>
</dbReference>
<organism evidence="1 2">
    <name type="scientific">Flavobacterium rhizosphaerae</name>
    <dbReference type="NCBI Taxonomy" id="3163298"/>
    <lineage>
        <taxon>Bacteria</taxon>
        <taxon>Pseudomonadati</taxon>
        <taxon>Bacteroidota</taxon>
        <taxon>Flavobacteriia</taxon>
        <taxon>Flavobacteriales</taxon>
        <taxon>Flavobacteriaceae</taxon>
        <taxon>Flavobacterium</taxon>
    </lineage>
</organism>